<protein>
    <submittedName>
        <fullName evidence="1">Uncharacterized protein</fullName>
    </submittedName>
</protein>
<name>A0A6H5HUR2_9HEMI</name>
<organism evidence="1 2">
    <name type="scientific">Nesidiocoris tenuis</name>
    <dbReference type="NCBI Taxonomy" id="355587"/>
    <lineage>
        <taxon>Eukaryota</taxon>
        <taxon>Metazoa</taxon>
        <taxon>Ecdysozoa</taxon>
        <taxon>Arthropoda</taxon>
        <taxon>Hexapoda</taxon>
        <taxon>Insecta</taxon>
        <taxon>Pterygota</taxon>
        <taxon>Neoptera</taxon>
        <taxon>Paraneoptera</taxon>
        <taxon>Hemiptera</taxon>
        <taxon>Heteroptera</taxon>
        <taxon>Panheteroptera</taxon>
        <taxon>Cimicomorpha</taxon>
        <taxon>Miridae</taxon>
        <taxon>Dicyphina</taxon>
        <taxon>Nesidiocoris</taxon>
    </lineage>
</organism>
<dbReference type="EMBL" id="CADCXU010035393">
    <property type="protein sequence ID" value="CAB0020519.1"/>
    <property type="molecule type" value="Genomic_DNA"/>
</dbReference>
<evidence type="ECO:0000313" key="1">
    <source>
        <dbReference type="EMBL" id="CAB0020519.1"/>
    </source>
</evidence>
<sequence>MSMDLCFESSFPISRCFISAREAQIIGPQETNSKYNPSYPMALQSSKTLIPSDAPDRDRMRFGASHNSNWLIPSYWHRNLLIFRDSSFGKVVPARSCTWSGYSHKTPSMTVGQIRRRHCPRRSDWLEQSTGRRKTNASDKDADFDRCHLRARRQMGRHLFASLNGHATLRAASAPEGRRSGSCGTGIYLSRAAWVGNAWVGYTQMRKQQANGIGLIRSFWASSTLRIVNHQLAYLSTTGYCPQGALVPFLPFERCPRIKHLGVSNAFSDKRRKERFSDWSLERPHSSRNLIHRTAISGRLQFRSCQTDFSPGSKSRRFHCGKSLDWRTVKHISWDQSPEWLTGRASRHFFMRPMNHNTSKTDRYDKMTVAYCSNAFHFLRATACDSSHGWHIALYDSNWLNDCALCRENPIQLQARAMTRRNPPKCSSHVGFTQKGDRNCVFFLQREPFSKKALGVPNENSSATVAEHRRFRTDAPAQGV</sequence>
<gene>
    <name evidence="1" type="ORF">NTEN_LOCUS24092</name>
</gene>
<evidence type="ECO:0000313" key="2">
    <source>
        <dbReference type="Proteomes" id="UP000479000"/>
    </source>
</evidence>
<dbReference type="AlphaFoldDB" id="A0A6H5HUR2"/>
<dbReference type="Proteomes" id="UP000479000">
    <property type="component" value="Unassembled WGS sequence"/>
</dbReference>
<accession>A0A6H5HUR2</accession>
<keyword evidence="2" id="KW-1185">Reference proteome</keyword>
<reference evidence="1 2" key="1">
    <citation type="submission" date="2020-02" db="EMBL/GenBank/DDBJ databases">
        <authorList>
            <person name="Ferguson B K."/>
        </authorList>
    </citation>
    <scope>NUCLEOTIDE SEQUENCE [LARGE SCALE GENOMIC DNA]</scope>
</reference>
<proteinExistence type="predicted"/>